<dbReference type="InterPro" id="IPR001680">
    <property type="entry name" value="WD40_rpt"/>
</dbReference>
<dbReference type="AlphaFoldDB" id="A0A9Q1Q461"/>
<comment type="caution">
    <text evidence="6">The sequence shown here is derived from an EMBL/GenBank/DDBJ whole genome shotgun (WGS) entry which is preliminary data.</text>
</comment>
<dbReference type="PANTHER" id="PTHR19877">
    <property type="entry name" value="EUKARYOTIC TRANSLATION INITIATION FACTOR 3 SUBUNIT I"/>
    <property type="match status" value="1"/>
</dbReference>
<dbReference type="GO" id="GO:0071541">
    <property type="term" value="C:eukaryotic translation initiation factor 3 complex, eIF3m"/>
    <property type="evidence" value="ECO:0007669"/>
    <property type="project" value="TreeGrafter"/>
</dbReference>
<dbReference type="GO" id="GO:0003743">
    <property type="term" value="F:translation initiation factor activity"/>
    <property type="evidence" value="ECO:0007669"/>
    <property type="project" value="TreeGrafter"/>
</dbReference>
<accession>A0A9Q1Q461</accession>
<protein>
    <recommendedName>
        <fullName evidence="4">Serine-threonine kinase receptor-associated protein</fullName>
    </recommendedName>
</protein>
<comment type="similarity">
    <text evidence="3">Belongs to the WD repeat STRAP family.</text>
</comment>
<keyword evidence="1 5" id="KW-0853">WD repeat</keyword>
<dbReference type="GO" id="GO:0003723">
    <property type="term" value="F:RNA binding"/>
    <property type="evidence" value="ECO:0007669"/>
    <property type="project" value="TreeGrafter"/>
</dbReference>
<keyword evidence="7" id="KW-1185">Reference proteome</keyword>
<dbReference type="PANTHER" id="PTHR19877:SF1">
    <property type="entry name" value="EUKARYOTIC TRANSLATION INITIATION FACTOR 3 SUBUNIT I"/>
    <property type="match status" value="1"/>
</dbReference>
<dbReference type="EMBL" id="JAKOGI010000991">
    <property type="protein sequence ID" value="KAJ8428593.1"/>
    <property type="molecule type" value="Genomic_DNA"/>
</dbReference>
<dbReference type="Gene3D" id="2.130.10.10">
    <property type="entry name" value="YVTN repeat-like/Quinoprotein amine dehydrogenase"/>
    <property type="match status" value="1"/>
</dbReference>
<dbReference type="InterPro" id="IPR036322">
    <property type="entry name" value="WD40_repeat_dom_sf"/>
</dbReference>
<dbReference type="Proteomes" id="UP001153076">
    <property type="component" value="Unassembled WGS sequence"/>
</dbReference>
<reference evidence="6" key="1">
    <citation type="submission" date="2022-04" db="EMBL/GenBank/DDBJ databases">
        <title>Carnegiea gigantea Genome sequencing and assembly v2.</title>
        <authorList>
            <person name="Copetti D."/>
            <person name="Sanderson M.J."/>
            <person name="Burquez A."/>
            <person name="Wojciechowski M.F."/>
        </authorList>
    </citation>
    <scope>NUCLEOTIDE SEQUENCE</scope>
    <source>
        <strain evidence="6">SGP5-SGP5p</strain>
        <tissue evidence="6">Aerial part</tissue>
    </source>
</reference>
<keyword evidence="2" id="KW-0677">Repeat</keyword>
<dbReference type="InterPro" id="IPR015943">
    <property type="entry name" value="WD40/YVTN_repeat-like_dom_sf"/>
</dbReference>
<dbReference type="PROSITE" id="PS50082">
    <property type="entry name" value="WD_REPEATS_2"/>
    <property type="match status" value="1"/>
</dbReference>
<evidence type="ECO:0000313" key="7">
    <source>
        <dbReference type="Proteomes" id="UP001153076"/>
    </source>
</evidence>
<evidence type="ECO:0000313" key="6">
    <source>
        <dbReference type="EMBL" id="KAJ8428593.1"/>
    </source>
</evidence>
<evidence type="ECO:0000256" key="1">
    <source>
        <dbReference type="ARBA" id="ARBA00022574"/>
    </source>
</evidence>
<evidence type="ECO:0000256" key="2">
    <source>
        <dbReference type="ARBA" id="ARBA00022737"/>
    </source>
</evidence>
<proteinExistence type="inferred from homology"/>
<evidence type="ECO:0000256" key="5">
    <source>
        <dbReference type="PROSITE-ProRule" id="PRU00221"/>
    </source>
</evidence>
<dbReference type="GO" id="GO:0002183">
    <property type="term" value="P:cytoplasmic translational initiation"/>
    <property type="evidence" value="ECO:0007669"/>
    <property type="project" value="TreeGrafter"/>
</dbReference>
<sequence length="198" mass="22148">MRPILMKGHERPLTFLKYNRDGDLLFSCAKDHNPTVWFADNGERLGTYKGHNGAVRTSNTTADMIMELREQSLDKVGDFISTTWTCWNLRNNTLFRSGHPSLSRALEKASELVQDYLSASLTFKMHLDASNTSWKTPDAGLVKMNFDGGKLHSWHKGWGVVGRISTGAILFAAVKQSTGFTTPELEEANACLFPIHQT</sequence>
<dbReference type="OrthoDB" id="24966at2759"/>
<evidence type="ECO:0000256" key="4">
    <source>
        <dbReference type="ARBA" id="ARBA00040390"/>
    </source>
</evidence>
<dbReference type="SUPFAM" id="SSF50978">
    <property type="entry name" value="WD40 repeat-like"/>
    <property type="match status" value="1"/>
</dbReference>
<feature type="repeat" description="WD" evidence="5">
    <location>
        <begin position="6"/>
        <end position="47"/>
    </location>
</feature>
<gene>
    <name evidence="6" type="ORF">Cgig2_021841</name>
</gene>
<name>A0A9Q1Q461_9CARY</name>
<organism evidence="6 7">
    <name type="scientific">Carnegiea gigantea</name>
    <dbReference type="NCBI Taxonomy" id="171969"/>
    <lineage>
        <taxon>Eukaryota</taxon>
        <taxon>Viridiplantae</taxon>
        <taxon>Streptophyta</taxon>
        <taxon>Embryophyta</taxon>
        <taxon>Tracheophyta</taxon>
        <taxon>Spermatophyta</taxon>
        <taxon>Magnoliopsida</taxon>
        <taxon>eudicotyledons</taxon>
        <taxon>Gunneridae</taxon>
        <taxon>Pentapetalae</taxon>
        <taxon>Caryophyllales</taxon>
        <taxon>Cactineae</taxon>
        <taxon>Cactaceae</taxon>
        <taxon>Cactoideae</taxon>
        <taxon>Echinocereeae</taxon>
        <taxon>Carnegiea</taxon>
    </lineage>
</organism>
<evidence type="ECO:0000256" key="3">
    <source>
        <dbReference type="ARBA" id="ARBA00038394"/>
    </source>
</evidence>